<evidence type="ECO:0000313" key="2">
    <source>
        <dbReference type="EMBL" id="GIX80526.1"/>
    </source>
</evidence>
<accession>A0AAV4N980</accession>
<keyword evidence="3" id="KW-1185">Reference proteome</keyword>
<evidence type="ECO:0000256" key="1">
    <source>
        <dbReference type="SAM" id="MobiDB-lite"/>
    </source>
</evidence>
<dbReference type="EMBL" id="BPLR01003042">
    <property type="protein sequence ID" value="GIX80526.1"/>
    <property type="molecule type" value="Genomic_DNA"/>
</dbReference>
<feature type="region of interest" description="Disordered" evidence="1">
    <location>
        <begin position="1"/>
        <end position="20"/>
    </location>
</feature>
<gene>
    <name evidence="2" type="ORF">CEXT_130461</name>
</gene>
<protein>
    <submittedName>
        <fullName evidence="2">Uncharacterized protein</fullName>
    </submittedName>
</protein>
<comment type="caution">
    <text evidence="2">The sequence shown here is derived from an EMBL/GenBank/DDBJ whole genome shotgun (WGS) entry which is preliminary data.</text>
</comment>
<proteinExistence type="predicted"/>
<dbReference type="AlphaFoldDB" id="A0AAV4N980"/>
<dbReference type="Proteomes" id="UP001054945">
    <property type="component" value="Unassembled WGS sequence"/>
</dbReference>
<evidence type="ECO:0000313" key="3">
    <source>
        <dbReference type="Proteomes" id="UP001054945"/>
    </source>
</evidence>
<sequence length="74" mass="8198">MFRIHFKPGPDGLRPSGKGIDVRPSGFKGLMAEWLALGAIDKERCRPPRMSGGGEWGLLRRSTTTRLGKCNRSE</sequence>
<name>A0AAV4N980_CAEEX</name>
<organism evidence="2 3">
    <name type="scientific">Caerostris extrusa</name>
    <name type="common">Bark spider</name>
    <name type="synonym">Caerostris bankana</name>
    <dbReference type="NCBI Taxonomy" id="172846"/>
    <lineage>
        <taxon>Eukaryota</taxon>
        <taxon>Metazoa</taxon>
        <taxon>Ecdysozoa</taxon>
        <taxon>Arthropoda</taxon>
        <taxon>Chelicerata</taxon>
        <taxon>Arachnida</taxon>
        <taxon>Araneae</taxon>
        <taxon>Araneomorphae</taxon>
        <taxon>Entelegynae</taxon>
        <taxon>Araneoidea</taxon>
        <taxon>Araneidae</taxon>
        <taxon>Caerostris</taxon>
    </lineage>
</organism>
<reference evidence="2 3" key="1">
    <citation type="submission" date="2021-06" db="EMBL/GenBank/DDBJ databases">
        <title>Caerostris extrusa draft genome.</title>
        <authorList>
            <person name="Kono N."/>
            <person name="Arakawa K."/>
        </authorList>
    </citation>
    <scope>NUCLEOTIDE SEQUENCE [LARGE SCALE GENOMIC DNA]</scope>
</reference>